<proteinExistence type="predicted"/>
<dbReference type="PANTHER" id="PTHR34216">
    <property type="match status" value="1"/>
</dbReference>
<dbReference type="GO" id="GO:0016810">
    <property type="term" value="F:hydrolase activity, acting on carbon-nitrogen (but not peptide) bonds"/>
    <property type="evidence" value="ECO:0007669"/>
    <property type="project" value="InterPro"/>
</dbReference>
<sequence>MTGRSTGGRVRLPVLMYHAVGSPLPRGLEALTVPPTVLADQLAVLRGAGYELLGLTEALAAAATGRRVAALTFDDAFLDFHERGLEVVAGAGARATLYAPTAHLGGTACWLPGPGVPLMSGTQVRELTGAGIEVGSHGHVHHPLDALPTAELRDQLRRSRSELEDLVGHDVVSLCYPHGYHSRRVRAKAAAAGYRNACEIGHRVHHSGRSPFAVSRLLVGPDHHDAALLHLVERGPAQALPRGKRVAQPAWRAVRRTVRATTGETWT</sequence>
<evidence type="ECO:0000313" key="4">
    <source>
        <dbReference type="EMBL" id="MBD8869388.1"/>
    </source>
</evidence>
<dbReference type="RefSeq" id="WP_192142045.1">
    <property type="nucleotide sequence ID" value="NZ_JACYXZ010000002.1"/>
</dbReference>
<comment type="caution">
    <text evidence="4">The sequence shown here is derived from an EMBL/GenBank/DDBJ whole genome shotgun (WGS) entry which is preliminary data.</text>
</comment>
<evidence type="ECO:0000256" key="2">
    <source>
        <dbReference type="ARBA" id="ARBA00022729"/>
    </source>
</evidence>
<keyword evidence="2" id="KW-0732">Signal</keyword>
<name>A0A927K463_9ACTN</name>
<gene>
    <name evidence="4" type="ORF">IE331_07115</name>
</gene>
<feature type="domain" description="NodB homology" evidence="3">
    <location>
        <begin position="67"/>
        <end position="267"/>
    </location>
</feature>
<accession>A0A927K463</accession>
<dbReference type="SUPFAM" id="SSF88713">
    <property type="entry name" value="Glycoside hydrolase/deacetylase"/>
    <property type="match status" value="1"/>
</dbReference>
<dbReference type="Gene3D" id="3.20.20.370">
    <property type="entry name" value="Glycoside hydrolase/deacetylase"/>
    <property type="match status" value="1"/>
</dbReference>
<evidence type="ECO:0000259" key="3">
    <source>
        <dbReference type="PROSITE" id="PS51677"/>
    </source>
</evidence>
<keyword evidence="5" id="KW-1185">Reference proteome</keyword>
<dbReference type="GO" id="GO:0005576">
    <property type="term" value="C:extracellular region"/>
    <property type="evidence" value="ECO:0007669"/>
    <property type="project" value="UniProtKB-SubCell"/>
</dbReference>
<dbReference type="InterPro" id="IPR002509">
    <property type="entry name" value="NODB_dom"/>
</dbReference>
<organism evidence="4 5">
    <name type="scientific">Nocardioides donggukensis</name>
    <dbReference type="NCBI Taxonomy" id="2774019"/>
    <lineage>
        <taxon>Bacteria</taxon>
        <taxon>Bacillati</taxon>
        <taxon>Actinomycetota</taxon>
        <taxon>Actinomycetes</taxon>
        <taxon>Propionibacteriales</taxon>
        <taxon>Nocardioidaceae</taxon>
        <taxon>Nocardioides</taxon>
    </lineage>
</organism>
<dbReference type="Pfam" id="PF01522">
    <property type="entry name" value="Polysacc_deac_1"/>
    <property type="match status" value="1"/>
</dbReference>
<dbReference type="CDD" id="cd10918">
    <property type="entry name" value="CE4_NodB_like_5s_6s"/>
    <property type="match status" value="1"/>
</dbReference>
<evidence type="ECO:0000256" key="1">
    <source>
        <dbReference type="ARBA" id="ARBA00004613"/>
    </source>
</evidence>
<dbReference type="AlphaFoldDB" id="A0A927K463"/>
<dbReference type="EMBL" id="JACYXZ010000002">
    <property type="protein sequence ID" value="MBD8869388.1"/>
    <property type="molecule type" value="Genomic_DNA"/>
</dbReference>
<dbReference type="PANTHER" id="PTHR34216:SF3">
    <property type="entry name" value="POLY-BETA-1,6-N-ACETYL-D-GLUCOSAMINE N-DEACETYLASE"/>
    <property type="match status" value="1"/>
</dbReference>
<comment type="subcellular location">
    <subcellularLocation>
        <location evidence="1">Secreted</location>
    </subcellularLocation>
</comment>
<protein>
    <submittedName>
        <fullName evidence="4">Polysaccharide deacetylase family protein</fullName>
    </submittedName>
</protein>
<evidence type="ECO:0000313" key="5">
    <source>
        <dbReference type="Proteomes" id="UP000616839"/>
    </source>
</evidence>
<dbReference type="Proteomes" id="UP000616839">
    <property type="component" value="Unassembled WGS sequence"/>
</dbReference>
<dbReference type="InterPro" id="IPR051398">
    <property type="entry name" value="Polysacch_Deacetylase"/>
</dbReference>
<reference evidence="4" key="1">
    <citation type="submission" date="2020-09" db="EMBL/GenBank/DDBJ databases">
        <title>Nocardioides sp. strain MJB4 16S ribosomal RNA gene Genome sequencing and assembly.</title>
        <authorList>
            <person name="Kim I."/>
        </authorList>
    </citation>
    <scope>NUCLEOTIDE SEQUENCE</scope>
    <source>
        <strain evidence="4">MJB4</strain>
    </source>
</reference>
<dbReference type="InterPro" id="IPR011330">
    <property type="entry name" value="Glyco_hydro/deAcase_b/a-brl"/>
</dbReference>
<dbReference type="PROSITE" id="PS51677">
    <property type="entry name" value="NODB"/>
    <property type="match status" value="1"/>
</dbReference>
<dbReference type="GO" id="GO:0005975">
    <property type="term" value="P:carbohydrate metabolic process"/>
    <property type="evidence" value="ECO:0007669"/>
    <property type="project" value="InterPro"/>
</dbReference>